<evidence type="ECO:0000313" key="2">
    <source>
        <dbReference type="EMBL" id="WOF23650.1"/>
    </source>
</evidence>
<dbReference type="KEGG" id="mbet:N8K70_02945"/>
<reference evidence="2 3" key="1">
    <citation type="submission" date="2023-02" db="EMBL/GenBank/DDBJ databases">
        <title>Microbacterium betulae sp. nov., isolated from birch wood.</title>
        <authorList>
            <person name="Pasciak M."/>
            <person name="Pawlik K.J."/>
            <person name="Martynowski D."/>
            <person name="Laczmanski L."/>
            <person name="Ciekot J."/>
            <person name="Szponar B."/>
            <person name="Wojcik-Fatla A."/>
            <person name="Mackiewicz B."/>
            <person name="Farian E."/>
            <person name="Cholewa G."/>
            <person name="Cholewa A."/>
            <person name="Dutkiewicz J."/>
        </authorList>
    </citation>
    <scope>NUCLEOTIDE SEQUENCE [LARGE SCALE GENOMIC DNA]</scope>
    <source>
        <strain evidence="2 3">AB</strain>
    </source>
</reference>
<proteinExistence type="predicted"/>
<organism evidence="2 3">
    <name type="scientific">Microbacterium betulae</name>
    <dbReference type="NCBI Taxonomy" id="2981139"/>
    <lineage>
        <taxon>Bacteria</taxon>
        <taxon>Bacillati</taxon>
        <taxon>Actinomycetota</taxon>
        <taxon>Actinomycetes</taxon>
        <taxon>Micrococcales</taxon>
        <taxon>Microbacteriaceae</taxon>
        <taxon>Microbacterium</taxon>
    </lineage>
</organism>
<dbReference type="EMBL" id="CP118157">
    <property type="protein sequence ID" value="WOF23650.1"/>
    <property type="molecule type" value="Genomic_DNA"/>
</dbReference>
<sequence>MVRDYHQVRLGRYSPLFDYLMEHNDEDSITLSFDEIETILGRPLPSSARSYGIGWWTTNPTATHARSWLAASRHPHPTGDGRVEFVSVNTISWNGAVNHGREERSGDRFGLGRECERLG</sequence>
<evidence type="ECO:0000259" key="1">
    <source>
        <dbReference type="Pfam" id="PF24698"/>
    </source>
</evidence>
<dbReference type="AlphaFoldDB" id="A0AA97FIG5"/>
<feature type="domain" description="DUF7662" evidence="1">
    <location>
        <begin position="13"/>
        <end position="71"/>
    </location>
</feature>
<evidence type="ECO:0000313" key="3">
    <source>
        <dbReference type="Proteomes" id="UP001305498"/>
    </source>
</evidence>
<dbReference type="InterPro" id="IPR056079">
    <property type="entry name" value="DUF7662"/>
</dbReference>
<dbReference type="Pfam" id="PF24698">
    <property type="entry name" value="DUF7662"/>
    <property type="match status" value="1"/>
</dbReference>
<keyword evidence="3" id="KW-1185">Reference proteome</keyword>
<protein>
    <recommendedName>
        <fullName evidence="1">DUF7662 domain-containing protein</fullName>
    </recommendedName>
</protein>
<name>A0AA97FIG5_9MICO</name>
<dbReference type="RefSeq" id="WP_317140122.1">
    <property type="nucleotide sequence ID" value="NZ_CP118157.1"/>
</dbReference>
<accession>A0AA97FIG5</accession>
<gene>
    <name evidence="2" type="ORF">N8K70_02945</name>
</gene>
<dbReference type="Proteomes" id="UP001305498">
    <property type="component" value="Chromosome"/>
</dbReference>